<evidence type="ECO:0000256" key="7">
    <source>
        <dbReference type="ARBA" id="ARBA00023315"/>
    </source>
</evidence>
<proteinExistence type="inferred from homology"/>
<evidence type="ECO:0000256" key="10">
    <source>
        <dbReference type="ARBA" id="ARBA00048109"/>
    </source>
</evidence>
<dbReference type="GO" id="GO:0005886">
    <property type="term" value="C:plasma membrane"/>
    <property type="evidence" value="ECO:0007669"/>
    <property type="project" value="UniProtKB-SubCell"/>
</dbReference>
<evidence type="ECO:0000259" key="11">
    <source>
        <dbReference type="Pfam" id="PF03007"/>
    </source>
</evidence>
<keyword evidence="7" id="KW-0012">Acyltransferase</keyword>
<dbReference type="Gramene" id="Kaladp0015s0221.1.v1.1">
    <property type="protein sequence ID" value="Kaladp0015s0221.1.v1.1"/>
    <property type="gene ID" value="Kaladp0015s0221.v1.1"/>
</dbReference>
<sequence>MFESTDPRPFITFIAETHMKANATFEFQSPLLKPIKTGLENPTKDHGELGDPLSPMARLFHRPGSSLYIMGLVGSKTTIDPHHFKAGVASAFLAYPRFTSLLVPDKEDTFAGDGSTKMRWVKTNVDIDQHVFFSKTDPKDTSHVGVDKFVEEYTREITGIPMDMSKPLWDVHVLNLDKMTTQGAMAVALFRFHHSIGDGTSLMSLFMSFTRKASDPNAKPSLPVFSKKKQQTYSMSKIHKFLSSLRLLWNTLVDVLNLLATAFFLDDTSNPLKGPKDARQRPRRIILKSVRLEDIKLVKNITKTTLNDVVMGVIESALSRYLNRRYGEINRGGNRVKNNIGNLPQKLRFRATMYFNIRAVQGIQAVENMINKDSLARWGNQLGYVIYPLKIMMRDNNPLDYVYRAQAMMHRKKASMESYFSYHIGRFFLNAFGFKVASIPVNPSMWFSNMIGPQEEISIFGYPVAYLGCTCFGQTVALMIHVMSYADNLNFILSTDDDVISNPHEICNDLEQSLEEIKMAAVTKKNDDASKK</sequence>
<evidence type="ECO:0000256" key="6">
    <source>
        <dbReference type="ARBA" id="ARBA00022824"/>
    </source>
</evidence>
<keyword evidence="14" id="KW-1185">Reference proteome</keyword>
<evidence type="ECO:0000256" key="2">
    <source>
        <dbReference type="ARBA" id="ARBA00004586"/>
    </source>
</evidence>
<dbReference type="InterPro" id="IPR009721">
    <property type="entry name" value="O-acyltransferase_WSD1_C"/>
</dbReference>
<dbReference type="InterPro" id="IPR045034">
    <property type="entry name" value="O-acyltransferase_WSD1-like"/>
</dbReference>
<comment type="similarity">
    <text evidence="8">In the N-terminal section; belongs to the long-chain O-acyltransferase family.</text>
</comment>
<dbReference type="Proteomes" id="UP000594263">
    <property type="component" value="Unplaced"/>
</dbReference>
<comment type="pathway">
    <text evidence="3">Glycerolipid metabolism; triacylglycerol biosynthesis.</text>
</comment>
<dbReference type="SUPFAM" id="SSF52777">
    <property type="entry name" value="CoA-dependent acyltransferases"/>
    <property type="match status" value="1"/>
</dbReference>
<organism evidence="13 14">
    <name type="scientific">Kalanchoe fedtschenkoi</name>
    <name type="common">Lavender scallops</name>
    <name type="synonym">South American air plant</name>
    <dbReference type="NCBI Taxonomy" id="63787"/>
    <lineage>
        <taxon>Eukaryota</taxon>
        <taxon>Viridiplantae</taxon>
        <taxon>Streptophyta</taxon>
        <taxon>Embryophyta</taxon>
        <taxon>Tracheophyta</taxon>
        <taxon>Spermatophyta</taxon>
        <taxon>Magnoliopsida</taxon>
        <taxon>eudicotyledons</taxon>
        <taxon>Gunneridae</taxon>
        <taxon>Pentapetalae</taxon>
        <taxon>Saxifragales</taxon>
        <taxon>Crassulaceae</taxon>
        <taxon>Kalanchoe</taxon>
    </lineage>
</organism>
<feature type="domain" description="O-acyltransferase WSD1-like N-terminal" evidence="11">
    <location>
        <begin position="117"/>
        <end position="310"/>
    </location>
</feature>
<keyword evidence="6" id="KW-0256">Endoplasmic reticulum</keyword>
<comment type="catalytic activity">
    <reaction evidence="9">
        <text>a long chain fatty alcohol + a fatty acyl-CoA = a long-chain alcohol wax ester + CoA</text>
        <dbReference type="Rhea" id="RHEA:38443"/>
        <dbReference type="ChEBI" id="CHEBI:17135"/>
        <dbReference type="ChEBI" id="CHEBI:57287"/>
        <dbReference type="ChEBI" id="CHEBI:77636"/>
        <dbReference type="ChEBI" id="CHEBI:235323"/>
        <dbReference type="EC" id="2.3.1.75"/>
    </reaction>
</comment>
<feature type="domain" description="O-acyltransferase WSD1 C-terminal" evidence="12">
    <location>
        <begin position="378"/>
        <end position="518"/>
    </location>
</feature>
<dbReference type="GO" id="GO:0019432">
    <property type="term" value="P:triglyceride biosynthetic process"/>
    <property type="evidence" value="ECO:0007669"/>
    <property type="project" value="UniProtKB-UniPathway"/>
</dbReference>
<protein>
    <recommendedName>
        <fullName evidence="15">Diacylglycerol O-acyltransferase</fullName>
    </recommendedName>
</protein>
<dbReference type="GO" id="GO:0005789">
    <property type="term" value="C:endoplasmic reticulum membrane"/>
    <property type="evidence" value="ECO:0007669"/>
    <property type="project" value="UniProtKB-SubCell"/>
</dbReference>
<evidence type="ECO:0000256" key="1">
    <source>
        <dbReference type="ARBA" id="ARBA00004162"/>
    </source>
</evidence>
<dbReference type="AlphaFoldDB" id="A0A7N0SZV7"/>
<accession>A0A7N0SZV7</accession>
<comment type="pathway">
    <text evidence="4">Lipid metabolism.</text>
</comment>
<evidence type="ECO:0000259" key="12">
    <source>
        <dbReference type="Pfam" id="PF06974"/>
    </source>
</evidence>
<reference evidence="13" key="1">
    <citation type="submission" date="2021-01" db="UniProtKB">
        <authorList>
            <consortium name="EnsemblPlants"/>
        </authorList>
    </citation>
    <scope>IDENTIFICATION</scope>
</reference>
<evidence type="ECO:0000256" key="5">
    <source>
        <dbReference type="ARBA" id="ARBA00022679"/>
    </source>
</evidence>
<evidence type="ECO:0000313" key="13">
    <source>
        <dbReference type="EnsemblPlants" id="Kaladp0015s0221.1.v1.1"/>
    </source>
</evidence>
<evidence type="ECO:0000256" key="3">
    <source>
        <dbReference type="ARBA" id="ARBA00004771"/>
    </source>
</evidence>
<dbReference type="PANTHER" id="PTHR31650:SF38">
    <property type="entry name" value="O-ACYLTRANSFERASE WSD1-LIKE"/>
    <property type="match status" value="1"/>
</dbReference>
<comment type="subcellular location">
    <subcellularLocation>
        <location evidence="1">Cell membrane</location>
        <topology evidence="1">Single-pass membrane protein</topology>
    </subcellularLocation>
    <subcellularLocation>
        <location evidence="2">Endoplasmic reticulum membrane</location>
    </subcellularLocation>
</comment>
<evidence type="ECO:0000256" key="8">
    <source>
        <dbReference type="ARBA" id="ARBA00024360"/>
    </source>
</evidence>
<dbReference type="Pfam" id="PF03007">
    <property type="entry name" value="WS_DGAT_cat"/>
    <property type="match status" value="1"/>
</dbReference>
<dbReference type="InterPro" id="IPR004255">
    <property type="entry name" value="O-acyltransferase_WSD1_N"/>
</dbReference>
<dbReference type="GO" id="GO:0004144">
    <property type="term" value="F:diacylglycerol O-acyltransferase activity"/>
    <property type="evidence" value="ECO:0007669"/>
    <property type="project" value="UniProtKB-EC"/>
</dbReference>
<comment type="catalytic activity">
    <reaction evidence="10">
        <text>an acyl-CoA + a 1,2-diacyl-sn-glycerol = a triacyl-sn-glycerol + CoA</text>
        <dbReference type="Rhea" id="RHEA:10868"/>
        <dbReference type="ChEBI" id="CHEBI:17815"/>
        <dbReference type="ChEBI" id="CHEBI:57287"/>
        <dbReference type="ChEBI" id="CHEBI:58342"/>
        <dbReference type="ChEBI" id="CHEBI:64615"/>
        <dbReference type="EC" id="2.3.1.20"/>
    </reaction>
</comment>
<keyword evidence="5" id="KW-0808">Transferase</keyword>
<dbReference type="GO" id="GO:0047196">
    <property type="term" value="F:long-chain-alcohol O-fatty-acyltransferase activity"/>
    <property type="evidence" value="ECO:0007669"/>
    <property type="project" value="UniProtKB-EC"/>
</dbReference>
<evidence type="ECO:0000256" key="4">
    <source>
        <dbReference type="ARBA" id="ARBA00005189"/>
    </source>
</evidence>
<dbReference type="Pfam" id="PF06974">
    <property type="entry name" value="WS_DGAT_C"/>
    <property type="match status" value="1"/>
</dbReference>
<evidence type="ECO:0000256" key="9">
    <source>
        <dbReference type="ARBA" id="ARBA00047604"/>
    </source>
</evidence>
<name>A0A7N0SZV7_KALFE</name>
<dbReference type="PANTHER" id="PTHR31650">
    <property type="entry name" value="O-ACYLTRANSFERASE (WSD1-LIKE) FAMILY PROTEIN"/>
    <property type="match status" value="1"/>
</dbReference>
<dbReference type="EnsemblPlants" id="Kaladp0015s0221.1.v1.1">
    <property type="protein sequence ID" value="Kaladp0015s0221.1.v1.1"/>
    <property type="gene ID" value="Kaladp0015s0221.v1.1"/>
</dbReference>
<dbReference type="UniPathway" id="UPA00282"/>
<evidence type="ECO:0008006" key="15">
    <source>
        <dbReference type="Google" id="ProtNLM"/>
    </source>
</evidence>
<evidence type="ECO:0000313" key="14">
    <source>
        <dbReference type="Proteomes" id="UP000594263"/>
    </source>
</evidence>